<dbReference type="AlphaFoldDB" id="A0A8J3R732"/>
<sequence>MVDPRDQYGQLTRDELLAELARTSEECAAVRRQLTATRMELNGARREAEVLAGSRDVAWRIRRLQQDISTSLSRELSEARDAIARVRERLDALIADGFGATTPTLRNLCHLLDGRAVSEQTRGGADE</sequence>
<protein>
    <submittedName>
        <fullName evidence="2">Uncharacterized protein</fullName>
    </submittedName>
</protein>
<evidence type="ECO:0000256" key="1">
    <source>
        <dbReference type="SAM" id="Coils"/>
    </source>
</evidence>
<reference evidence="2" key="1">
    <citation type="submission" date="2021-01" db="EMBL/GenBank/DDBJ databases">
        <title>Whole genome shotgun sequence of Sphaerimonospora thailandensis NBRC 107569.</title>
        <authorList>
            <person name="Komaki H."/>
            <person name="Tamura T."/>
        </authorList>
    </citation>
    <scope>NUCLEOTIDE SEQUENCE</scope>
    <source>
        <strain evidence="2">NBRC 107569</strain>
    </source>
</reference>
<dbReference type="EMBL" id="BOOG01000021">
    <property type="protein sequence ID" value="GIH70312.1"/>
    <property type="molecule type" value="Genomic_DNA"/>
</dbReference>
<gene>
    <name evidence="2" type="ORF">Mth01_25650</name>
</gene>
<name>A0A8J3R732_9ACTN</name>
<keyword evidence="1" id="KW-0175">Coiled coil</keyword>
<dbReference type="RefSeq" id="WP_204016031.1">
    <property type="nucleotide sequence ID" value="NZ_BOOG01000021.1"/>
</dbReference>
<proteinExistence type="predicted"/>
<feature type="coiled-coil region" evidence="1">
    <location>
        <begin position="69"/>
        <end position="96"/>
    </location>
</feature>
<evidence type="ECO:0000313" key="3">
    <source>
        <dbReference type="Proteomes" id="UP000610966"/>
    </source>
</evidence>
<comment type="caution">
    <text evidence="2">The sequence shown here is derived from an EMBL/GenBank/DDBJ whole genome shotgun (WGS) entry which is preliminary data.</text>
</comment>
<organism evidence="2 3">
    <name type="scientific">Sphaerimonospora thailandensis</name>
    <dbReference type="NCBI Taxonomy" id="795644"/>
    <lineage>
        <taxon>Bacteria</taxon>
        <taxon>Bacillati</taxon>
        <taxon>Actinomycetota</taxon>
        <taxon>Actinomycetes</taxon>
        <taxon>Streptosporangiales</taxon>
        <taxon>Streptosporangiaceae</taxon>
        <taxon>Sphaerimonospora</taxon>
    </lineage>
</organism>
<evidence type="ECO:0000313" key="2">
    <source>
        <dbReference type="EMBL" id="GIH70312.1"/>
    </source>
</evidence>
<keyword evidence="3" id="KW-1185">Reference proteome</keyword>
<accession>A0A8J3R732</accession>
<dbReference type="Proteomes" id="UP000610966">
    <property type="component" value="Unassembled WGS sequence"/>
</dbReference>